<dbReference type="NCBIfam" id="NF006520">
    <property type="entry name" value="PRK08965.1-4"/>
    <property type="match status" value="1"/>
</dbReference>
<evidence type="ECO:0000313" key="9">
    <source>
        <dbReference type="Proteomes" id="UP000292445"/>
    </source>
</evidence>
<protein>
    <submittedName>
        <fullName evidence="8">Multisubunit potassium/proton antiporter PhaE subunit</fullName>
    </submittedName>
</protein>
<keyword evidence="3" id="KW-1003">Cell membrane</keyword>
<dbReference type="NCBIfam" id="NF006518">
    <property type="entry name" value="PRK08965.1-2"/>
    <property type="match status" value="1"/>
</dbReference>
<keyword evidence="4 7" id="KW-0812">Transmembrane</keyword>
<evidence type="ECO:0000256" key="6">
    <source>
        <dbReference type="ARBA" id="ARBA00023136"/>
    </source>
</evidence>
<dbReference type="PANTHER" id="PTHR34584:SF1">
    <property type="entry name" value="NA(+)_H(+) ANTIPORTER SUBUNIT E1"/>
    <property type="match status" value="1"/>
</dbReference>
<evidence type="ECO:0000256" key="5">
    <source>
        <dbReference type="ARBA" id="ARBA00022989"/>
    </source>
</evidence>
<dbReference type="Pfam" id="PF01899">
    <property type="entry name" value="MNHE"/>
    <property type="match status" value="1"/>
</dbReference>
<dbReference type="GO" id="GO:0008324">
    <property type="term" value="F:monoatomic cation transmembrane transporter activity"/>
    <property type="evidence" value="ECO:0007669"/>
    <property type="project" value="InterPro"/>
</dbReference>
<evidence type="ECO:0000256" key="1">
    <source>
        <dbReference type="ARBA" id="ARBA00004651"/>
    </source>
</evidence>
<organism evidence="8 9">
    <name type="scientific">Pigmentiphaga kullae</name>
    <dbReference type="NCBI Taxonomy" id="151784"/>
    <lineage>
        <taxon>Bacteria</taxon>
        <taxon>Pseudomonadati</taxon>
        <taxon>Pseudomonadota</taxon>
        <taxon>Betaproteobacteria</taxon>
        <taxon>Burkholderiales</taxon>
        <taxon>Alcaligenaceae</taxon>
        <taxon>Pigmentiphaga</taxon>
    </lineage>
</organism>
<dbReference type="RefSeq" id="WP_207221994.1">
    <property type="nucleotide sequence ID" value="NZ_SGXC01000002.1"/>
</dbReference>
<feature type="transmembrane region" description="Helical" evidence="7">
    <location>
        <begin position="5"/>
        <end position="22"/>
    </location>
</feature>
<evidence type="ECO:0000313" key="8">
    <source>
        <dbReference type="EMBL" id="RZS80929.1"/>
    </source>
</evidence>
<evidence type="ECO:0000256" key="4">
    <source>
        <dbReference type="ARBA" id="ARBA00022692"/>
    </source>
</evidence>
<proteinExistence type="inferred from homology"/>
<gene>
    <name evidence="8" type="ORF">EV675_3542</name>
</gene>
<dbReference type="GO" id="GO:0005886">
    <property type="term" value="C:plasma membrane"/>
    <property type="evidence" value="ECO:0007669"/>
    <property type="project" value="UniProtKB-SubCell"/>
</dbReference>
<dbReference type="AlphaFoldDB" id="A0A4Q7ND88"/>
<dbReference type="EMBL" id="SGXC01000002">
    <property type="protein sequence ID" value="RZS80929.1"/>
    <property type="molecule type" value="Genomic_DNA"/>
</dbReference>
<comment type="subcellular location">
    <subcellularLocation>
        <location evidence="1">Cell membrane</location>
        <topology evidence="1">Multi-pass membrane protein</topology>
    </subcellularLocation>
</comment>
<name>A0A4Q7ND88_9BURK</name>
<keyword evidence="6 7" id="KW-0472">Membrane</keyword>
<keyword evidence="5 7" id="KW-1133">Transmembrane helix</keyword>
<accession>A0A4Q7ND88</accession>
<sequence length="163" mass="18347">MIRRILPWPLTSLFLLAMWLLLNQTLSLGHILLGALLAVGIPLWTAPLRPVRARLRRPAVAVKLLGVVILDSIKSNFDVARVILGSKAKRDNSGFIRMPLALQDPHGLTTLALILTAIPGTVCIELADDKSWLLIHVLDLNDEQFWIDTIRTRYEQPLMEIFE</sequence>
<dbReference type="PANTHER" id="PTHR34584">
    <property type="entry name" value="NA(+)/H(+) ANTIPORTER SUBUNIT E1"/>
    <property type="match status" value="1"/>
</dbReference>
<evidence type="ECO:0000256" key="3">
    <source>
        <dbReference type="ARBA" id="ARBA00022475"/>
    </source>
</evidence>
<dbReference type="Proteomes" id="UP000292445">
    <property type="component" value="Unassembled WGS sequence"/>
</dbReference>
<keyword evidence="9" id="KW-1185">Reference proteome</keyword>
<comment type="similarity">
    <text evidence="2">Belongs to the CPA3 antiporters (TC 2.A.63) subunit E family.</text>
</comment>
<evidence type="ECO:0000256" key="7">
    <source>
        <dbReference type="SAM" id="Phobius"/>
    </source>
</evidence>
<reference evidence="8 9" key="1">
    <citation type="submission" date="2019-02" db="EMBL/GenBank/DDBJ databases">
        <title>Genomic Encyclopedia of Type Strains, Phase IV (KMG-IV): sequencing the most valuable type-strain genomes for metagenomic binning, comparative biology and taxonomic classification.</title>
        <authorList>
            <person name="Goeker M."/>
        </authorList>
    </citation>
    <scope>NUCLEOTIDE SEQUENCE [LARGE SCALE GENOMIC DNA]</scope>
    <source>
        <strain evidence="8 9">K24</strain>
    </source>
</reference>
<comment type="caution">
    <text evidence="8">The sequence shown here is derived from an EMBL/GenBank/DDBJ whole genome shotgun (WGS) entry which is preliminary data.</text>
</comment>
<evidence type="ECO:0000256" key="2">
    <source>
        <dbReference type="ARBA" id="ARBA00006228"/>
    </source>
</evidence>
<dbReference type="InterPro" id="IPR002758">
    <property type="entry name" value="Cation_antiport_E"/>
</dbReference>
<dbReference type="PIRSF" id="PIRSF019239">
    <property type="entry name" value="MrpE"/>
    <property type="match status" value="1"/>
</dbReference>
<feature type="transmembrane region" description="Helical" evidence="7">
    <location>
        <begin position="28"/>
        <end position="48"/>
    </location>
</feature>